<sequence length="84" mass="9607">MDFGEDFDQVQTKESLADFIGSLKAELLSSSQEWENKTLEEFLESMEAWVRVVDSYAKNIGDAEVFTPSWKTFAKILCAAKIYE</sequence>
<dbReference type="AlphaFoldDB" id="A0A423I7T9"/>
<comment type="caution">
    <text evidence="2">The sequence shown here is derived from an EMBL/GenBank/DDBJ whole genome shotgun (WGS) entry which is preliminary data.</text>
</comment>
<evidence type="ECO:0000313" key="2">
    <source>
        <dbReference type="EMBL" id="RON21431.1"/>
    </source>
</evidence>
<dbReference type="InterPro" id="IPR056077">
    <property type="entry name" value="DUF7660"/>
</dbReference>
<gene>
    <name evidence="2" type="ORF">BK663_27735</name>
</gene>
<protein>
    <recommendedName>
        <fullName evidence="1">DUF7660 domain-containing protein</fullName>
    </recommendedName>
</protein>
<dbReference type="EMBL" id="MOBN01000049">
    <property type="protein sequence ID" value="RON21431.1"/>
    <property type="molecule type" value="Genomic_DNA"/>
</dbReference>
<evidence type="ECO:0000313" key="3">
    <source>
        <dbReference type="Proteomes" id="UP000284168"/>
    </source>
</evidence>
<evidence type="ECO:0000259" key="1">
    <source>
        <dbReference type="Pfam" id="PF24693"/>
    </source>
</evidence>
<feature type="domain" description="DUF7660" evidence="1">
    <location>
        <begin position="12"/>
        <end position="84"/>
    </location>
</feature>
<dbReference type="Pfam" id="PF24693">
    <property type="entry name" value="DUF7660"/>
    <property type="match status" value="1"/>
</dbReference>
<proteinExistence type="predicted"/>
<dbReference type="Proteomes" id="UP000284168">
    <property type="component" value="Unassembled WGS sequence"/>
</dbReference>
<organism evidence="2 3">
    <name type="scientific">Pseudomonas lini</name>
    <dbReference type="NCBI Taxonomy" id="163011"/>
    <lineage>
        <taxon>Bacteria</taxon>
        <taxon>Pseudomonadati</taxon>
        <taxon>Pseudomonadota</taxon>
        <taxon>Gammaproteobacteria</taxon>
        <taxon>Pseudomonadales</taxon>
        <taxon>Pseudomonadaceae</taxon>
        <taxon>Pseudomonas</taxon>
    </lineage>
</organism>
<accession>A0A423I7T9</accession>
<reference evidence="2 3" key="1">
    <citation type="submission" date="2016-10" db="EMBL/GenBank/DDBJ databases">
        <title>Comparative genome analysis of multiple Pseudomonas spp. focuses on biocontrol and plant growth promoting traits.</title>
        <authorList>
            <person name="Tao X.-Y."/>
            <person name="Taylor C.G."/>
        </authorList>
    </citation>
    <scope>NUCLEOTIDE SEQUENCE [LARGE SCALE GENOMIC DNA]</scope>
    <source>
        <strain evidence="2 3">48C10</strain>
    </source>
</reference>
<dbReference type="RefSeq" id="WP_123723013.1">
    <property type="nucleotide sequence ID" value="NZ_MOBN01000049.1"/>
</dbReference>
<name>A0A423I7T9_9PSED</name>